<organism evidence="1 2">
    <name type="scientific">Paenibacillus plantiphilus</name>
    <dbReference type="NCBI Taxonomy" id="2905650"/>
    <lineage>
        <taxon>Bacteria</taxon>
        <taxon>Bacillati</taxon>
        <taxon>Bacillota</taxon>
        <taxon>Bacilli</taxon>
        <taxon>Bacillales</taxon>
        <taxon>Paenibacillaceae</taxon>
        <taxon>Paenibacillus</taxon>
    </lineage>
</organism>
<dbReference type="Proteomes" id="UP000838686">
    <property type="component" value="Unassembled WGS sequence"/>
</dbReference>
<comment type="caution">
    <text evidence="1">The sequence shown here is derived from an EMBL/GenBank/DDBJ whole genome shotgun (WGS) entry which is preliminary data.</text>
</comment>
<proteinExistence type="predicted"/>
<dbReference type="EMBL" id="CAKMMF010000001">
    <property type="protein sequence ID" value="CAH1190067.1"/>
    <property type="molecule type" value="Genomic_DNA"/>
</dbReference>
<accession>A0ABM9BNG0</accession>
<evidence type="ECO:0000313" key="1">
    <source>
        <dbReference type="EMBL" id="CAH1190067.1"/>
    </source>
</evidence>
<reference evidence="1" key="1">
    <citation type="submission" date="2022-01" db="EMBL/GenBank/DDBJ databases">
        <authorList>
            <person name="Criscuolo A."/>
        </authorList>
    </citation>
    <scope>NUCLEOTIDE SEQUENCE</scope>
    <source>
        <strain evidence="1">CIP111893</strain>
    </source>
</reference>
<sequence>MRKYKKSTITLLILFLIILSYQFNFIQKMTARLTASVYTSFKYNDLDFSYQKTEFSSQFGNYFISYKDKNGKVIAFEVTPKFFPVFVSFDPIDSAP</sequence>
<protein>
    <recommendedName>
        <fullName evidence="3">DUF3139 domain-containing protein</fullName>
    </recommendedName>
</protein>
<evidence type="ECO:0008006" key="3">
    <source>
        <dbReference type="Google" id="ProtNLM"/>
    </source>
</evidence>
<name>A0ABM9BNG0_9BACL</name>
<keyword evidence="2" id="KW-1185">Reference proteome</keyword>
<gene>
    <name evidence="1" type="ORF">PAECIP111893_00150</name>
</gene>
<evidence type="ECO:0000313" key="2">
    <source>
        <dbReference type="Proteomes" id="UP000838686"/>
    </source>
</evidence>